<dbReference type="GO" id="GO:0005673">
    <property type="term" value="C:transcription factor TFIIE complex"/>
    <property type="evidence" value="ECO:0007669"/>
    <property type="project" value="InterPro"/>
</dbReference>
<dbReference type="InterPro" id="IPR040501">
    <property type="entry name" value="TFA2_Winged_2"/>
</dbReference>
<feature type="compositionally biased region" description="Acidic residues" evidence="1">
    <location>
        <begin position="38"/>
        <end position="47"/>
    </location>
</feature>
<dbReference type="PANTHER" id="PTHR12716:SF8">
    <property type="entry name" value="TRANSCRIPTION INITIATION FACTOR IIE SUBUNIT BETA"/>
    <property type="match status" value="1"/>
</dbReference>
<dbReference type="EMBL" id="KV784383">
    <property type="protein sequence ID" value="OEU07861.1"/>
    <property type="molecule type" value="Genomic_DNA"/>
</dbReference>
<gene>
    <name evidence="3" type="ORF">FRACYDRAFT_174399</name>
</gene>
<proteinExistence type="predicted"/>
<evidence type="ECO:0000259" key="2">
    <source>
        <dbReference type="Pfam" id="PF18121"/>
    </source>
</evidence>
<dbReference type="GO" id="GO:0006367">
    <property type="term" value="P:transcription initiation at RNA polymerase II promoter"/>
    <property type="evidence" value="ECO:0007669"/>
    <property type="project" value="InterPro"/>
</dbReference>
<protein>
    <recommendedName>
        <fullName evidence="2">TFA2 Winged helix domain-containing protein</fullName>
    </recommendedName>
</protein>
<dbReference type="OrthoDB" id="40162at2759"/>
<keyword evidence="4" id="KW-1185">Reference proteome</keyword>
<accession>A0A1E7EPK7</accession>
<organism evidence="3 4">
    <name type="scientific">Fragilariopsis cylindrus CCMP1102</name>
    <dbReference type="NCBI Taxonomy" id="635003"/>
    <lineage>
        <taxon>Eukaryota</taxon>
        <taxon>Sar</taxon>
        <taxon>Stramenopiles</taxon>
        <taxon>Ochrophyta</taxon>
        <taxon>Bacillariophyta</taxon>
        <taxon>Bacillariophyceae</taxon>
        <taxon>Bacillariophycidae</taxon>
        <taxon>Bacillariales</taxon>
        <taxon>Bacillariaceae</taxon>
        <taxon>Fragilariopsis</taxon>
    </lineage>
</organism>
<feature type="region of interest" description="Disordered" evidence="1">
    <location>
        <begin position="18"/>
        <end position="47"/>
    </location>
</feature>
<feature type="domain" description="TFA2 Winged helix" evidence="2">
    <location>
        <begin position="140"/>
        <end position="196"/>
    </location>
</feature>
<feature type="compositionally biased region" description="Polar residues" evidence="1">
    <location>
        <begin position="22"/>
        <end position="35"/>
    </location>
</feature>
<dbReference type="Proteomes" id="UP000095751">
    <property type="component" value="Unassembled WGS sequence"/>
</dbReference>
<feature type="region of interest" description="Disordered" evidence="1">
    <location>
        <begin position="372"/>
        <end position="398"/>
    </location>
</feature>
<dbReference type="InParanoid" id="A0A1E7EPK7"/>
<dbReference type="Pfam" id="PF18121">
    <property type="entry name" value="TFA2_Winged_2"/>
    <property type="match status" value="1"/>
</dbReference>
<dbReference type="InterPro" id="IPR016656">
    <property type="entry name" value="TFIIE-bsu"/>
</dbReference>
<evidence type="ECO:0000313" key="3">
    <source>
        <dbReference type="EMBL" id="OEU07861.1"/>
    </source>
</evidence>
<dbReference type="PANTHER" id="PTHR12716">
    <property type="entry name" value="TRANSCRIPTION INITIATION FACTOR IIE, BETA SUBUNIT"/>
    <property type="match status" value="1"/>
</dbReference>
<dbReference type="KEGG" id="fcy:FRACYDRAFT_174399"/>
<name>A0A1E7EPK7_9STRA</name>
<reference evidence="3 4" key="1">
    <citation type="submission" date="2016-09" db="EMBL/GenBank/DDBJ databases">
        <title>Extensive genetic diversity and differential bi-allelic expression allows diatom success in the polar Southern Ocean.</title>
        <authorList>
            <consortium name="DOE Joint Genome Institute"/>
            <person name="Mock T."/>
            <person name="Otillar R.P."/>
            <person name="Strauss J."/>
            <person name="Dupont C."/>
            <person name="Frickenhaus S."/>
            <person name="Maumus F."/>
            <person name="Mcmullan M."/>
            <person name="Sanges R."/>
            <person name="Schmutz J."/>
            <person name="Toseland A."/>
            <person name="Valas R."/>
            <person name="Veluchamy A."/>
            <person name="Ward B.J."/>
            <person name="Allen A."/>
            <person name="Barry K."/>
            <person name="Falciatore A."/>
            <person name="Ferrante M."/>
            <person name="Fortunato A.E."/>
            <person name="Gloeckner G."/>
            <person name="Gruber A."/>
            <person name="Hipkin R."/>
            <person name="Janech M."/>
            <person name="Kroth P."/>
            <person name="Leese F."/>
            <person name="Lindquist E."/>
            <person name="Lyon B.R."/>
            <person name="Martin J."/>
            <person name="Mayer C."/>
            <person name="Parker M."/>
            <person name="Quesneville H."/>
            <person name="Raymond J."/>
            <person name="Uhlig C."/>
            <person name="Valentin K.U."/>
            <person name="Worden A.Z."/>
            <person name="Armbrust E.V."/>
            <person name="Bowler C."/>
            <person name="Green B."/>
            <person name="Moulton V."/>
            <person name="Van Oosterhout C."/>
            <person name="Grigoriev I."/>
        </authorList>
    </citation>
    <scope>NUCLEOTIDE SEQUENCE [LARGE SCALE GENOMIC DNA]</scope>
    <source>
        <strain evidence="3 4">CCMP1102</strain>
    </source>
</reference>
<dbReference type="AlphaFoldDB" id="A0A1E7EPK7"/>
<evidence type="ECO:0000256" key="1">
    <source>
        <dbReference type="SAM" id="MobiDB-lite"/>
    </source>
</evidence>
<dbReference type="GO" id="GO:0001097">
    <property type="term" value="F:TFIIH-class transcription factor complex binding"/>
    <property type="evidence" value="ECO:0007669"/>
    <property type="project" value="TreeGrafter"/>
</dbReference>
<evidence type="ECO:0000313" key="4">
    <source>
        <dbReference type="Proteomes" id="UP000095751"/>
    </source>
</evidence>
<sequence>MAQVNRYGLDFLRREHVLDEVGSNQNPRRTGSAKNDSSDDDDGDRVDDIDTEALAASVANKPDLEKQFDVIHFLQAHRSAGWMPPSVIYQRTGIDLEENVNVAQMLKRNPKIKVEIIPDPENPSLTIDTYAYQAKYNNVRDRKSLLAQINRCKNGVPMRDMIDSYDNVMDDLDALITAGDVLALFNTEDKDKVLFPRGEPFFVELDGIINPPPKKKKKSTDTTMNNTEMGSLMTSQEKKMYCVETDSDPRSQVRRGEAIQIGGSWFRVSSAVKEGPLKDQPARATAPLSVVSRKDLSKRNEIDGYIRPFSERIVPADAALPPSAIENLKKAKEARERLLKLAHGGRAGGAASQLLGVNAHSSNPVALAASLGTSHATGSRRRPKVHGGGGSSAASNASMRAAAQETMVKLKEAALDPYLSLYSHVRRHGCTKDVREMYLKTRGKVPEAGADLKAALIEHKLLEPDEEMRRARLKKRANVDNDGKPKKRRYYERKNQRMTNTHLEGTEIGAVLRRATEKQQQGQAVGDGGM</sequence>